<gene>
    <name evidence="4" type="ORF">BDK51DRAFT_11528</name>
</gene>
<keyword evidence="3" id="KW-0472">Membrane</keyword>
<feature type="non-terminal residue" evidence="4">
    <location>
        <position position="1"/>
    </location>
</feature>
<comment type="similarity">
    <text evidence="1 3">Belongs to the CMC family.</text>
</comment>
<proteinExistence type="inferred from homology"/>
<keyword evidence="3" id="KW-0143">Chaperone</keyword>
<comment type="subcellular location">
    <subcellularLocation>
        <location evidence="3">Mitochondrion inner membrane</location>
    </subcellularLocation>
</comment>
<evidence type="ECO:0000313" key="5">
    <source>
        <dbReference type="Proteomes" id="UP000269721"/>
    </source>
</evidence>
<organism evidence="4 5">
    <name type="scientific">Blyttiomyces helicus</name>
    <dbReference type="NCBI Taxonomy" id="388810"/>
    <lineage>
        <taxon>Eukaryota</taxon>
        <taxon>Fungi</taxon>
        <taxon>Fungi incertae sedis</taxon>
        <taxon>Chytridiomycota</taxon>
        <taxon>Chytridiomycota incertae sedis</taxon>
        <taxon>Chytridiomycetes</taxon>
        <taxon>Chytridiomycetes incertae sedis</taxon>
        <taxon>Blyttiomyces</taxon>
    </lineage>
</organism>
<accession>A0A4P9WDD3</accession>
<dbReference type="AlphaFoldDB" id="A0A4P9WDD3"/>
<evidence type="ECO:0000313" key="4">
    <source>
        <dbReference type="EMBL" id="RKO90709.1"/>
    </source>
</evidence>
<sequence length="52" mass="6038">PASEFVECSKKGTVRVWFACQPFNKAMNACLGQYTTEEERDKIREAELQRKI</sequence>
<feature type="non-terminal residue" evidence="4">
    <location>
        <position position="52"/>
    </location>
</feature>
<dbReference type="Pfam" id="PF08583">
    <property type="entry name" value="Cmc1"/>
    <property type="match status" value="1"/>
</dbReference>
<keyword evidence="5" id="KW-1185">Reference proteome</keyword>
<reference evidence="5" key="1">
    <citation type="journal article" date="2018" name="Nat. Microbiol.">
        <title>Leveraging single-cell genomics to expand the fungal tree of life.</title>
        <authorList>
            <person name="Ahrendt S.R."/>
            <person name="Quandt C.A."/>
            <person name="Ciobanu D."/>
            <person name="Clum A."/>
            <person name="Salamov A."/>
            <person name="Andreopoulos B."/>
            <person name="Cheng J.F."/>
            <person name="Woyke T."/>
            <person name="Pelin A."/>
            <person name="Henrissat B."/>
            <person name="Reynolds N.K."/>
            <person name="Benny G.L."/>
            <person name="Smith M.E."/>
            <person name="James T.Y."/>
            <person name="Grigoriev I.V."/>
        </authorList>
    </citation>
    <scope>NUCLEOTIDE SEQUENCE [LARGE SCALE GENOMIC DNA]</scope>
</reference>
<evidence type="ECO:0000256" key="3">
    <source>
        <dbReference type="RuleBase" id="RU364104"/>
    </source>
</evidence>
<evidence type="ECO:0000256" key="2">
    <source>
        <dbReference type="ARBA" id="ARBA00023157"/>
    </source>
</evidence>
<dbReference type="Proteomes" id="UP000269721">
    <property type="component" value="Unassembled WGS sequence"/>
</dbReference>
<keyword evidence="3" id="KW-0496">Mitochondrion</keyword>
<evidence type="ECO:0000256" key="1">
    <source>
        <dbReference type="ARBA" id="ARBA00007347"/>
    </source>
</evidence>
<dbReference type="GO" id="GO:0005743">
    <property type="term" value="C:mitochondrial inner membrane"/>
    <property type="evidence" value="ECO:0007669"/>
    <property type="project" value="UniProtKB-SubCell"/>
</dbReference>
<name>A0A4P9WDD3_9FUNG</name>
<dbReference type="EMBL" id="KZ995423">
    <property type="protein sequence ID" value="RKO90709.1"/>
    <property type="molecule type" value="Genomic_DNA"/>
</dbReference>
<comment type="function">
    <text evidence="3">Required for mitochondrial cytochrome c oxidase (COX) assembly and respiration.</text>
</comment>
<keyword evidence="3" id="KW-0999">Mitochondrion inner membrane</keyword>
<dbReference type="OrthoDB" id="6224010at2759"/>
<protein>
    <recommendedName>
        <fullName evidence="3">COX assembly mitochondrial protein</fullName>
    </recommendedName>
</protein>
<dbReference type="InterPro" id="IPR013892">
    <property type="entry name" value="Cyt_c_biogenesis_Cmc1-like"/>
</dbReference>
<keyword evidence="2" id="KW-1015">Disulfide bond</keyword>